<dbReference type="InterPro" id="IPR036249">
    <property type="entry name" value="Thioredoxin-like_sf"/>
</dbReference>
<dbReference type="PROSITE" id="PS50404">
    <property type="entry name" value="GST_NTER"/>
    <property type="match status" value="1"/>
</dbReference>
<dbReference type="SFLD" id="SFLDG00358">
    <property type="entry name" value="Main_(cytGST)"/>
    <property type="match status" value="1"/>
</dbReference>
<dbReference type="InterPro" id="IPR036282">
    <property type="entry name" value="Glutathione-S-Trfase_C_sf"/>
</dbReference>
<accession>A0A6A6CC64</accession>
<dbReference type="Proteomes" id="UP000799537">
    <property type="component" value="Unassembled WGS sequence"/>
</dbReference>
<dbReference type="SFLD" id="SFLDS00019">
    <property type="entry name" value="Glutathione_Transferase_(cytos"/>
    <property type="match status" value="1"/>
</dbReference>
<dbReference type="InterPro" id="IPR004045">
    <property type="entry name" value="Glutathione_S-Trfase_N"/>
</dbReference>
<dbReference type="PANTHER" id="PTHR44051:SF3">
    <property type="entry name" value="TRANSCRIPTIONAL REGULATOR URE2"/>
    <property type="match status" value="1"/>
</dbReference>
<dbReference type="EMBL" id="ML993609">
    <property type="protein sequence ID" value="KAF2163269.1"/>
    <property type="molecule type" value="Genomic_DNA"/>
</dbReference>
<evidence type="ECO:0000313" key="5">
    <source>
        <dbReference type="Proteomes" id="UP000799537"/>
    </source>
</evidence>
<dbReference type="InterPro" id="IPR040079">
    <property type="entry name" value="Glutathione_S-Trfase"/>
</dbReference>
<dbReference type="AlphaFoldDB" id="A0A6A6CC64"/>
<dbReference type="CDD" id="cd03048">
    <property type="entry name" value="GST_N_Ure2p_like"/>
    <property type="match status" value="1"/>
</dbReference>
<dbReference type="OrthoDB" id="422574at2759"/>
<dbReference type="PROSITE" id="PS50405">
    <property type="entry name" value="GST_CTER"/>
    <property type="match status" value="1"/>
</dbReference>
<dbReference type="SUPFAM" id="SSF47616">
    <property type="entry name" value="GST C-terminal domain-like"/>
    <property type="match status" value="1"/>
</dbReference>
<dbReference type="Pfam" id="PF13417">
    <property type="entry name" value="GST_N_3"/>
    <property type="match status" value="1"/>
</dbReference>
<dbReference type="Pfam" id="PF00043">
    <property type="entry name" value="GST_C"/>
    <property type="match status" value="1"/>
</dbReference>
<proteinExistence type="inferred from homology"/>
<evidence type="ECO:0008006" key="6">
    <source>
        <dbReference type="Google" id="ProtNLM"/>
    </source>
</evidence>
<feature type="domain" description="GST C-terminal" evidence="3">
    <location>
        <begin position="90"/>
        <end position="222"/>
    </location>
</feature>
<dbReference type="InterPro" id="IPR010987">
    <property type="entry name" value="Glutathione-S-Trfase_C-like"/>
</dbReference>
<reference evidence="4" key="1">
    <citation type="journal article" date="2020" name="Stud. Mycol.">
        <title>101 Dothideomycetes genomes: a test case for predicting lifestyles and emergence of pathogens.</title>
        <authorList>
            <person name="Haridas S."/>
            <person name="Albert R."/>
            <person name="Binder M."/>
            <person name="Bloem J."/>
            <person name="Labutti K."/>
            <person name="Salamov A."/>
            <person name="Andreopoulos B."/>
            <person name="Baker S."/>
            <person name="Barry K."/>
            <person name="Bills G."/>
            <person name="Bluhm B."/>
            <person name="Cannon C."/>
            <person name="Castanera R."/>
            <person name="Culley D."/>
            <person name="Daum C."/>
            <person name="Ezra D."/>
            <person name="Gonzalez J."/>
            <person name="Henrissat B."/>
            <person name="Kuo A."/>
            <person name="Liang C."/>
            <person name="Lipzen A."/>
            <person name="Lutzoni F."/>
            <person name="Magnuson J."/>
            <person name="Mondo S."/>
            <person name="Nolan M."/>
            <person name="Ohm R."/>
            <person name="Pangilinan J."/>
            <person name="Park H.-J."/>
            <person name="Ramirez L."/>
            <person name="Alfaro M."/>
            <person name="Sun H."/>
            <person name="Tritt A."/>
            <person name="Yoshinaga Y."/>
            <person name="Zwiers L.-H."/>
            <person name="Turgeon B."/>
            <person name="Goodwin S."/>
            <person name="Spatafora J."/>
            <person name="Crous P."/>
            <person name="Grigoriev I."/>
        </authorList>
    </citation>
    <scope>NUCLEOTIDE SEQUENCE</scope>
    <source>
        <strain evidence="4">ATCC 36951</strain>
    </source>
</reference>
<dbReference type="InterPro" id="IPR004046">
    <property type="entry name" value="GST_C"/>
</dbReference>
<organism evidence="4 5">
    <name type="scientific">Zasmidium cellare ATCC 36951</name>
    <dbReference type="NCBI Taxonomy" id="1080233"/>
    <lineage>
        <taxon>Eukaryota</taxon>
        <taxon>Fungi</taxon>
        <taxon>Dikarya</taxon>
        <taxon>Ascomycota</taxon>
        <taxon>Pezizomycotina</taxon>
        <taxon>Dothideomycetes</taxon>
        <taxon>Dothideomycetidae</taxon>
        <taxon>Mycosphaerellales</taxon>
        <taxon>Mycosphaerellaceae</taxon>
        <taxon>Zasmidium</taxon>
    </lineage>
</organism>
<dbReference type="Gene3D" id="1.20.1050.130">
    <property type="match status" value="1"/>
</dbReference>
<feature type="domain" description="GST N-terminal" evidence="2">
    <location>
        <begin position="3"/>
        <end position="84"/>
    </location>
</feature>
<evidence type="ECO:0000256" key="1">
    <source>
        <dbReference type="ARBA" id="ARBA00007409"/>
    </source>
</evidence>
<evidence type="ECO:0000259" key="3">
    <source>
        <dbReference type="PROSITE" id="PS50405"/>
    </source>
</evidence>
<keyword evidence="5" id="KW-1185">Reference proteome</keyword>
<sequence length="222" mass="25860">MSKPIKVYGHASGPNPWKVIIILEELRIPYEIEYMDFGDLKKEPYLSINPNGRTPSIQDLNTGITLWESAAIIDYLLDTYDKASKLHSTKTPEKYYQQQWEHFQMSGQGPYFGQKAWFTFFHSEKNITSAIDRYAAEIKRVLGVIDLHLSKTSQPYLTGQEVQYVDLMFVPWNGMVPFLMGEDFVKEWKETYPRSFEWNEKLMARETVKKVFAIKAEASKGH</sequence>
<dbReference type="GeneID" id="54571166"/>
<comment type="similarity">
    <text evidence="1">Belongs to the GST superfamily.</text>
</comment>
<dbReference type="RefSeq" id="XP_033664158.1">
    <property type="nucleotide sequence ID" value="XM_033817894.1"/>
</dbReference>
<protein>
    <recommendedName>
        <fullName evidence="6">Glutathione S-transferase</fullName>
    </recommendedName>
</protein>
<name>A0A6A6CC64_ZASCE</name>
<dbReference type="PANTHER" id="PTHR44051">
    <property type="entry name" value="GLUTATHIONE S-TRANSFERASE-RELATED"/>
    <property type="match status" value="1"/>
</dbReference>
<evidence type="ECO:0000259" key="2">
    <source>
        <dbReference type="PROSITE" id="PS50404"/>
    </source>
</evidence>
<evidence type="ECO:0000313" key="4">
    <source>
        <dbReference type="EMBL" id="KAF2163269.1"/>
    </source>
</evidence>
<dbReference type="SUPFAM" id="SSF52833">
    <property type="entry name" value="Thioredoxin-like"/>
    <property type="match status" value="1"/>
</dbReference>
<gene>
    <name evidence="4" type="ORF">M409DRAFT_68564</name>
</gene>